<protein>
    <recommendedName>
        <fullName evidence="8">Importin N-terminal domain-containing protein</fullName>
    </recommendedName>
</protein>
<evidence type="ECO:0000256" key="1">
    <source>
        <dbReference type="ARBA" id="ARBA00004123"/>
    </source>
</evidence>
<dbReference type="GO" id="GO:0005049">
    <property type="term" value="F:nuclear export signal receptor activity"/>
    <property type="evidence" value="ECO:0007669"/>
    <property type="project" value="TreeGrafter"/>
</dbReference>
<dbReference type="InterPro" id="IPR013713">
    <property type="entry name" value="XPO2_central"/>
</dbReference>
<dbReference type="Gene3D" id="1.25.10.10">
    <property type="entry name" value="Leucine-rich Repeat Variant"/>
    <property type="match status" value="1"/>
</dbReference>
<dbReference type="InterPro" id="IPR001494">
    <property type="entry name" value="Importin-beta_N"/>
</dbReference>
<dbReference type="PANTHER" id="PTHR10997">
    <property type="entry name" value="IMPORTIN-7, 8, 11"/>
    <property type="match status" value="1"/>
</dbReference>
<dbReference type="EMBL" id="KN835185">
    <property type="protein sequence ID" value="KIK44696.1"/>
    <property type="molecule type" value="Genomic_DNA"/>
</dbReference>
<evidence type="ECO:0000259" key="8">
    <source>
        <dbReference type="PROSITE" id="PS50166"/>
    </source>
</evidence>
<dbReference type="GO" id="GO:0005829">
    <property type="term" value="C:cytosol"/>
    <property type="evidence" value="ECO:0007669"/>
    <property type="project" value="TreeGrafter"/>
</dbReference>
<dbReference type="Pfam" id="PF03378">
    <property type="entry name" value="CAS_CSE1"/>
    <property type="match status" value="1"/>
</dbReference>
<sequence>MSDIASLLQASLQPASRKQAEQQLHALASQPGFLAHLLTLILNGSYDRSTRLAGGIYLKNVAKLRWEEDDAPIPEADKAALRSQLVPAMIALSDHTDKAIRAQIAESVALIAELDFPVKWTDLIDQLISSLSQTDYSINVGVLQTAHSIFNQWRAQVRSDELFTEINFVLSRFMQPFLDLSNQTASILLSSPAPPNIATVTQAQIILVDIFYDFTCQDLPPGIEDAHNSFFAPQTGLFQRFMSWGAVELRSDPDETQPSLPAQLKTKIFEIGELYIKLFPDQLSRSPAVEGFVQSVWELIGSNKLPGVADDSLVSQSLRFISTAIRSGYYKSLFSSRETIASLVQGVVIPNIGLRDHEMEQFEDEPLEFIRLDLAFGGSASEVATRRQAAADVLQALVSSGYQTEATEIVGSWITSGLQQYNSNPAQNWKAKDSAIYLLTALATEASTTQHGVTSTNALVDVVKFFSEHVHQDLQASAGSIHEILYVDAIRFLLTFRNQLTRDQLLSVLPLLARHLNADHYVTYTYAAITIDRILFIKKGTQLLFSQADIHDLAADLLNALLNKIEAAGPPEKVAENDHLMKCAMRIIVTARQTLTPVYQQVLQRLVNILGVIAQNPSNPNFDQYIFESISALLRFVVSGTPSTLPTFEQALFGPFTFILQQDIDQYIPYVFQILAQMLEAHTTGVPSEYRSLLPFLLTPTCWQQKGSIPGLVKLLKAFLARDAAEMVKTGQIAAVLAVIQQRLIPSKINDGWGFELLQGVVQYVPPAQLKQYFKAVVMTLLTRMQTSKTDKYVYLFSHFLLFTMAINVDGLGPDYVISAVEEIQPQLWSQILVNFIVPQVPKMPHKGRKVAASTIMLTPPSAQSWPPAFVSVIKLFSEPQYLSKTKDEEQSTGITEIDFEEQTAGYQAAYSRLAAADGAPVDPVAYVRDPQDFLGQALVKADPRVKGLLAAGDEKVVQPFVQALATSGYAIR</sequence>
<comment type="subcellular location">
    <subcellularLocation>
        <location evidence="2">Cytoplasm</location>
    </subcellularLocation>
    <subcellularLocation>
        <location evidence="1">Nucleus</location>
    </subcellularLocation>
</comment>
<dbReference type="PANTHER" id="PTHR10997:SF8">
    <property type="entry name" value="EXPORTIN-2"/>
    <property type="match status" value="1"/>
</dbReference>
<keyword evidence="7" id="KW-0539">Nucleus</keyword>
<dbReference type="HOGENOM" id="CLU_009614_0_0_1"/>
<dbReference type="InterPro" id="IPR011989">
    <property type="entry name" value="ARM-like"/>
</dbReference>
<dbReference type="Pfam" id="PF03810">
    <property type="entry name" value="IBN_N"/>
    <property type="match status" value="1"/>
</dbReference>
<dbReference type="GO" id="GO:0005635">
    <property type="term" value="C:nuclear envelope"/>
    <property type="evidence" value="ECO:0007669"/>
    <property type="project" value="TreeGrafter"/>
</dbReference>
<reference evidence="9 10" key="1">
    <citation type="submission" date="2014-04" db="EMBL/GenBank/DDBJ databases">
        <authorList>
            <consortium name="DOE Joint Genome Institute"/>
            <person name="Kuo A."/>
            <person name="Ruytinx J."/>
            <person name="Rineau F."/>
            <person name="Colpaert J."/>
            <person name="Kohler A."/>
            <person name="Nagy L.G."/>
            <person name="Floudas D."/>
            <person name="Copeland A."/>
            <person name="Barry K.W."/>
            <person name="Cichocki N."/>
            <person name="Veneault-Fourrey C."/>
            <person name="LaButti K."/>
            <person name="Lindquist E.A."/>
            <person name="Lipzen A."/>
            <person name="Lundell T."/>
            <person name="Morin E."/>
            <person name="Murat C."/>
            <person name="Sun H."/>
            <person name="Tunlid A."/>
            <person name="Henrissat B."/>
            <person name="Grigoriev I.V."/>
            <person name="Hibbett D.S."/>
            <person name="Martin F."/>
            <person name="Nordberg H.P."/>
            <person name="Cantor M.N."/>
            <person name="Hua S.X."/>
        </authorList>
    </citation>
    <scope>NUCLEOTIDE SEQUENCE [LARGE SCALE GENOMIC DNA]</scope>
    <source>
        <strain evidence="9 10">UH-Slu-Lm8-n1</strain>
    </source>
</reference>
<gene>
    <name evidence="9" type="ORF">CY34DRAFT_802377</name>
</gene>
<dbReference type="GO" id="GO:0031267">
    <property type="term" value="F:small GTPase binding"/>
    <property type="evidence" value="ECO:0007669"/>
    <property type="project" value="InterPro"/>
</dbReference>
<dbReference type="Pfam" id="PF08506">
    <property type="entry name" value="Cse1"/>
    <property type="match status" value="1"/>
</dbReference>
<keyword evidence="4" id="KW-0813">Transport</keyword>
<evidence type="ECO:0000256" key="3">
    <source>
        <dbReference type="ARBA" id="ARBA00008669"/>
    </source>
</evidence>
<evidence type="ECO:0000313" key="9">
    <source>
        <dbReference type="EMBL" id="KIK44696.1"/>
    </source>
</evidence>
<evidence type="ECO:0000256" key="7">
    <source>
        <dbReference type="ARBA" id="ARBA00023242"/>
    </source>
</evidence>
<dbReference type="PROSITE" id="PS50166">
    <property type="entry name" value="IMPORTIN_B_NT"/>
    <property type="match status" value="1"/>
</dbReference>
<dbReference type="AlphaFoldDB" id="A0A0D0ASJ3"/>
<reference evidence="10" key="2">
    <citation type="submission" date="2015-01" db="EMBL/GenBank/DDBJ databases">
        <title>Evolutionary Origins and Diversification of the Mycorrhizal Mutualists.</title>
        <authorList>
            <consortium name="DOE Joint Genome Institute"/>
            <consortium name="Mycorrhizal Genomics Consortium"/>
            <person name="Kohler A."/>
            <person name="Kuo A."/>
            <person name="Nagy L.G."/>
            <person name="Floudas D."/>
            <person name="Copeland A."/>
            <person name="Barry K.W."/>
            <person name="Cichocki N."/>
            <person name="Veneault-Fourrey C."/>
            <person name="LaButti K."/>
            <person name="Lindquist E.A."/>
            <person name="Lipzen A."/>
            <person name="Lundell T."/>
            <person name="Morin E."/>
            <person name="Murat C."/>
            <person name="Riley R."/>
            <person name="Ohm R."/>
            <person name="Sun H."/>
            <person name="Tunlid A."/>
            <person name="Henrissat B."/>
            <person name="Grigoriev I.V."/>
            <person name="Hibbett D.S."/>
            <person name="Martin F."/>
        </authorList>
    </citation>
    <scope>NUCLEOTIDE SEQUENCE [LARGE SCALE GENOMIC DNA]</scope>
    <source>
        <strain evidence="10">UH-Slu-Lm8-n1</strain>
    </source>
</reference>
<dbReference type="SUPFAM" id="SSF48371">
    <property type="entry name" value="ARM repeat"/>
    <property type="match status" value="1"/>
</dbReference>
<keyword evidence="10" id="KW-1185">Reference proteome</keyword>
<dbReference type="FunCoup" id="A0A0D0ASJ3">
    <property type="interactions" value="820"/>
</dbReference>
<keyword evidence="5" id="KW-0963">Cytoplasm</keyword>
<evidence type="ECO:0000256" key="2">
    <source>
        <dbReference type="ARBA" id="ARBA00004496"/>
    </source>
</evidence>
<evidence type="ECO:0000256" key="6">
    <source>
        <dbReference type="ARBA" id="ARBA00022927"/>
    </source>
</evidence>
<dbReference type="GO" id="GO:0006611">
    <property type="term" value="P:protein export from nucleus"/>
    <property type="evidence" value="ECO:0007669"/>
    <property type="project" value="TreeGrafter"/>
</dbReference>
<dbReference type="InterPro" id="IPR005043">
    <property type="entry name" value="XPO2_C"/>
</dbReference>
<keyword evidence="6" id="KW-0653">Protein transport</keyword>
<dbReference type="GO" id="GO:0006606">
    <property type="term" value="P:protein import into nucleus"/>
    <property type="evidence" value="ECO:0007669"/>
    <property type="project" value="TreeGrafter"/>
</dbReference>
<evidence type="ECO:0000313" key="10">
    <source>
        <dbReference type="Proteomes" id="UP000054485"/>
    </source>
</evidence>
<dbReference type="OrthoDB" id="3268246at2759"/>
<evidence type="ECO:0000256" key="5">
    <source>
        <dbReference type="ARBA" id="ARBA00022490"/>
    </source>
</evidence>
<evidence type="ECO:0000256" key="4">
    <source>
        <dbReference type="ARBA" id="ARBA00022448"/>
    </source>
</evidence>
<organism evidence="9 10">
    <name type="scientific">Suillus luteus UH-Slu-Lm8-n1</name>
    <dbReference type="NCBI Taxonomy" id="930992"/>
    <lineage>
        <taxon>Eukaryota</taxon>
        <taxon>Fungi</taxon>
        <taxon>Dikarya</taxon>
        <taxon>Basidiomycota</taxon>
        <taxon>Agaricomycotina</taxon>
        <taxon>Agaricomycetes</taxon>
        <taxon>Agaricomycetidae</taxon>
        <taxon>Boletales</taxon>
        <taxon>Suillineae</taxon>
        <taxon>Suillaceae</taxon>
        <taxon>Suillus</taxon>
    </lineage>
</organism>
<feature type="domain" description="Importin N-terminal" evidence="8">
    <location>
        <begin position="20"/>
        <end position="91"/>
    </location>
</feature>
<name>A0A0D0ASJ3_9AGAM</name>
<accession>A0A0D0ASJ3</accession>
<proteinExistence type="inferred from homology"/>
<dbReference type="SMART" id="SM00913">
    <property type="entry name" value="IBN_N"/>
    <property type="match status" value="1"/>
</dbReference>
<dbReference type="STRING" id="930992.A0A0D0ASJ3"/>
<comment type="similarity">
    <text evidence="3">Belongs to the XPO2/CSE1 family.</text>
</comment>
<dbReference type="Proteomes" id="UP000054485">
    <property type="component" value="Unassembled WGS sequence"/>
</dbReference>
<dbReference type="InParanoid" id="A0A0D0ASJ3"/>
<dbReference type="InterPro" id="IPR016024">
    <property type="entry name" value="ARM-type_fold"/>
</dbReference>